<dbReference type="EMBL" id="CP012023">
    <property type="protein sequence ID" value="ALI54868.1"/>
    <property type="molecule type" value="Genomic_DNA"/>
</dbReference>
<evidence type="ECO:0000313" key="2">
    <source>
        <dbReference type="Proteomes" id="UP000064920"/>
    </source>
</evidence>
<dbReference type="PATRIC" id="fig|1397108.4.peg.947"/>
<dbReference type="KEGG" id="cmar:IMCC12053_920"/>
<dbReference type="STRING" id="1397108.IMCC12053_920"/>
<keyword evidence="2" id="KW-1185">Reference proteome</keyword>
<dbReference type="Proteomes" id="UP000064920">
    <property type="component" value="Chromosome"/>
</dbReference>
<accession>A0A0P0A3B9</accession>
<dbReference type="AlphaFoldDB" id="A0A0P0A3B9"/>
<gene>
    <name evidence="1" type="ORF">IMCC12053_920</name>
</gene>
<reference evidence="1 2" key="1">
    <citation type="submission" date="2015-05" db="EMBL/GenBank/DDBJ databases">
        <authorList>
            <person name="Wang D.B."/>
            <person name="Wang M."/>
        </authorList>
    </citation>
    <scope>NUCLEOTIDE SEQUENCE [LARGE SCALE GENOMIC DNA]</scope>
    <source>
        <strain evidence="1 2">IMCC 12053</strain>
    </source>
</reference>
<evidence type="ECO:0000313" key="1">
    <source>
        <dbReference type="EMBL" id="ALI54868.1"/>
    </source>
</evidence>
<sequence>MICARINHKTGHLPLSVAICETFFRTTPAAPITRHQDAATKDTRL</sequence>
<proteinExistence type="predicted"/>
<protein>
    <submittedName>
        <fullName evidence="1">Uncharacterized protein</fullName>
    </submittedName>
</protein>
<organism evidence="1 2">
    <name type="scientific">Celeribacter marinus</name>
    <dbReference type="NCBI Taxonomy" id="1397108"/>
    <lineage>
        <taxon>Bacteria</taxon>
        <taxon>Pseudomonadati</taxon>
        <taxon>Pseudomonadota</taxon>
        <taxon>Alphaproteobacteria</taxon>
        <taxon>Rhodobacterales</taxon>
        <taxon>Roseobacteraceae</taxon>
        <taxon>Celeribacter</taxon>
    </lineage>
</organism>
<name>A0A0P0A3B9_9RHOB</name>